<keyword evidence="1" id="KW-0472">Membrane</keyword>
<organism evidence="3 4">
    <name type="scientific">Psychrilyobacter piezotolerans</name>
    <dbReference type="NCBI Taxonomy" id="2293438"/>
    <lineage>
        <taxon>Bacteria</taxon>
        <taxon>Fusobacteriati</taxon>
        <taxon>Fusobacteriota</taxon>
        <taxon>Fusobacteriia</taxon>
        <taxon>Fusobacteriales</taxon>
        <taxon>Fusobacteriaceae</taxon>
        <taxon>Psychrilyobacter</taxon>
    </lineage>
</organism>
<evidence type="ECO:0000259" key="2">
    <source>
        <dbReference type="Pfam" id="PF12801"/>
    </source>
</evidence>
<proteinExistence type="predicted"/>
<reference evidence="3 4" key="1">
    <citation type="submission" date="2018-08" db="EMBL/GenBank/DDBJ databases">
        <title>Draft genome sequence of Psychrilyobacter sp. strain SD5 isolated from Black Sea water.</title>
        <authorList>
            <person name="Yadav S."/>
            <person name="Villanueva L."/>
            <person name="Damste J.S.S."/>
        </authorList>
    </citation>
    <scope>NUCLEOTIDE SEQUENCE [LARGE SCALE GENOMIC DNA]</scope>
    <source>
        <strain evidence="3 4">SD5</strain>
    </source>
</reference>
<sequence>MRKSLLKLKVQTHWSWILLVAYFGLSIMDIRLGILGFLCMLAPIFQGFRGRGRIHCSHYCPRGAFFGRFIPELGKKRYLPVKLRSNKSKYIILGVMMTSFAFSMLSSGGTLEGIGRGMLRMMGSSLLAGIGLGMFYIPRAWCQICPMKTATKEVEKRRS</sequence>
<gene>
    <name evidence="3" type="ORF">DYH56_04740</name>
</gene>
<protein>
    <submittedName>
        <fullName evidence="3">4Fe-4S binding protein</fullName>
    </submittedName>
</protein>
<name>A0ABX9KIR5_9FUSO</name>
<keyword evidence="1" id="KW-1133">Transmembrane helix</keyword>
<keyword evidence="1" id="KW-0812">Transmembrane</keyword>
<dbReference type="EMBL" id="QUAJ01000006">
    <property type="protein sequence ID" value="REI42123.1"/>
    <property type="molecule type" value="Genomic_DNA"/>
</dbReference>
<evidence type="ECO:0000313" key="4">
    <source>
        <dbReference type="Proteomes" id="UP000263486"/>
    </source>
</evidence>
<feature type="domain" description="4Fe-4S ferredoxin-type" evidence="2">
    <location>
        <begin position="123"/>
        <end position="147"/>
    </location>
</feature>
<feature type="domain" description="4Fe-4S ferredoxin-type" evidence="2">
    <location>
        <begin position="33"/>
        <end position="66"/>
    </location>
</feature>
<feature type="transmembrane region" description="Helical" evidence="1">
    <location>
        <begin position="20"/>
        <end position="45"/>
    </location>
</feature>
<accession>A0ABX9KIR5</accession>
<evidence type="ECO:0000256" key="1">
    <source>
        <dbReference type="SAM" id="Phobius"/>
    </source>
</evidence>
<keyword evidence="4" id="KW-1185">Reference proteome</keyword>
<dbReference type="Proteomes" id="UP000263486">
    <property type="component" value="Unassembled WGS sequence"/>
</dbReference>
<dbReference type="InterPro" id="IPR017896">
    <property type="entry name" value="4Fe4S_Fe-S-bd"/>
</dbReference>
<comment type="caution">
    <text evidence="3">The sequence shown here is derived from an EMBL/GenBank/DDBJ whole genome shotgun (WGS) entry which is preliminary data.</text>
</comment>
<evidence type="ECO:0000313" key="3">
    <source>
        <dbReference type="EMBL" id="REI42123.1"/>
    </source>
</evidence>
<feature type="transmembrane region" description="Helical" evidence="1">
    <location>
        <begin position="90"/>
        <end position="111"/>
    </location>
</feature>
<dbReference type="RefSeq" id="WP_114641806.1">
    <property type="nucleotide sequence ID" value="NZ_JAACIO010000007.1"/>
</dbReference>
<dbReference type="Pfam" id="PF12801">
    <property type="entry name" value="Fer4_5"/>
    <property type="match status" value="2"/>
</dbReference>